<evidence type="ECO:0000313" key="3">
    <source>
        <dbReference type="EMBL" id="SNT20544.1"/>
    </source>
</evidence>
<keyword evidence="4" id="KW-1185">Reference proteome</keyword>
<gene>
    <name evidence="3" type="ORF">SAMN05421770_105145</name>
</gene>
<dbReference type="Pfam" id="PF00882">
    <property type="entry name" value="Zn_dep_PLPC"/>
    <property type="match status" value="1"/>
</dbReference>
<evidence type="ECO:0000259" key="2">
    <source>
        <dbReference type="Pfam" id="PF00882"/>
    </source>
</evidence>
<organism evidence="3 4">
    <name type="scientific">Granulicella rosea</name>
    <dbReference type="NCBI Taxonomy" id="474952"/>
    <lineage>
        <taxon>Bacteria</taxon>
        <taxon>Pseudomonadati</taxon>
        <taxon>Acidobacteriota</taxon>
        <taxon>Terriglobia</taxon>
        <taxon>Terriglobales</taxon>
        <taxon>Acidobacteriaceae</taxon>
        <taxon>Granulicella</taxon>
    </lineage>
</organism>
<name>A0A239KTI6_9BACT</name>
<proteinExistence type="predicted"/>
<dbReference type="AlphaFoldDB" id="A0A239KTI6"/>
<sequence length="404" mass="45955">MLWLPQIVPLLKSRFPGLTDEQIRHAHAFAYGGSVIQDIGYYPFGSHYFSDLLHYVRTGDFVEQLIRDSTTPDEYAFALGALAHYCGDTIGHPFINQITADEYPALRKVYGQSVTYDQNSTAHLRTEFGFDVVGVANGVYSQEAYRDFIGFQVAKPLLERAFHETYGLKMSDVIRHEDLAIATYRYSVSSLIPKMTKVALVSYHDRIEQAHPGFDRTKFLYRFNRTEFNKQYGRQYKKPGIGTHVAGFFIRILPKIGPFKALQLSIPNSDEQTIYLRSVNATVDRYRLYLSKVHAKPADAPDDPAQAPVSTRPPFVPELADLDMDTGHPSDEGEYRLADRTHAHLLSDLATGRAQAPPELRQIMLTYYAHAATTNDELRKKPRKWKKVQTNLTKMEKQGTGNRE</sequence>
<dbReference type="OrthoDB" id="104138at2"/>
<reference evidence="3 4" key="1">
    <citation type="submission" date="2017-06" db="EMBL/GenBank/DDBJ databases">
        <authorList>
            <person name="Kim H.J."/>
            <person name="Triplett B.A."/>
        </authorList>
    </citation>
    <scope>NUCLEOTIDE SEQUENCE [LARGE SCALE GENOMIC DNA]</scope>
    <source>
        <strain evidence="3 4">DSM 18704</strain>
    </source>
</reference>
<evidence type="ECO:0000256" key="1">
    <source>
        <dbReference type="SAM" id="MobiDB-lite"/>
    </source>
</evidence>
<feature type="region of interest" description="Disordered" evidence="1">
    <location>
        <begin position="378"/>
        <end position="404"/>
    </location>
</feature>
<feature type="compositionally biased region" description="Basic and acidic residues" evidence="1">
    <location>
        <begin position="394"/>
        <end position="404"/>
    </location>
</feature>
<dbReference type="InterPro" id="IPR029002">
    <property type="entry name" value="PLPC/GPLD1"/>
</dbReference>
<feature type="domain" description="Phospholipase C/D" evidence="2">
    <location>
        <begin position="19"/>
        <end position="166"/>
    </location>
</feature>
<evidence type="ECO:0000313" key="4">
    <source>
        <dbReference type="Proteomes" id="UP000198356"/>
    </source>
</evidence>
<dbReference type="EMBL" id="FZOU01000005">
    <property type="protein sequence ID" value="SNT20544.1"/>
    <property type="molecule type" value="Genomic_DNA"/>
</dbReference>
<accession>A0A239KTI6</accession>
<dbReference type="Proteomes" id="UP000198356">
    <property type="component" value="Unassembled WGS sequence"/>
</dbReference>
<protein>
    <submittedName>
        <fullName evidence="3">Zinc dependent phospholipase C</fullName>
    </submittedName>
</protein>